<gene>
    <name evidence="4" type="ORF">PCOR1329_LOCUS21684</name>
</gene>
<evidence type="ECO:0000313" key="5">
    <source>
        <dbReference type="Proteomes" id="UP001189429"/>
    </source>
</evidence>
<reference evidence="4" key="1">
    <citation type="submission" date="2023-10" db="EMBL/GenBank/DDBJ databases">
        <authorList>
            <person name="Chen Y."/>
            <person name="Shah S."/>
            <person name="Dougan E. K."/>
            <person name="Thang M."/>
            <person name="Chan C."/>
        </authorList>
    </citation>
    <scope>NUCLEOTIDE SEQUENCE [LARGE SCALE GENOMIC DNA]</scope>
</reference>
<dbReference type="PANTHER" id="PTHR31687">
    <property type="match status" value="1"/>
</dbReference>
<feature type="compositionally biased region" description="Low complexity" evidence="1">
    <location>
        <begin position="66"/>
        <end position="79"/>
    </location>
</feature>
<dbReference type="Pfam" id="PF07958">
    <property type="entry name" value="DUF1688"/>
    <property type="match status" value="1"/>
</dbReference>
<dbReference type="Pfam" id="PF00925">
    <property type="entry name" value="GTP_cyclohydro2"/>
    <property type="match status" value="1"/>
</dbReference>
<keyword evidence="5" id="KW-1185">Reference proteome</keyword>
<dbReference type="Gene3D" id="3.40.50.10990">
    <property type="entry name" value="GTP cyclohydrolase II"/>
    <property type="match status" value="1"/>
</dbReference>
<feature type="region of interest" description="Disordered" evidence="1">
    <location>
        <begin position="1"/>
        <end position="79"/>
    </location>
</feature>
<dbReference type="InterPro" id="IPR036144">
    <property type="entry name" value="RibA-like_sf"/>
</dbReference>
<feature type="domain" description="GTP cyclohydrolase II" evidence="2">
    <location>
        <begin position="299"/>
        <end position="442"/>
    </location>
</feature>
<evidence type="ECO:0000256" key="1">
    <source>
        <dbReference type="SAM" id="MobiDB-lite"/>
    </source>
</evidence>
<evidence type="ECO:0000259" key="2">
    <source>
        <dbReference type="Pfam" id="PF00925"/>
    </source>
</evidence>
<feature type="domain" description="GTP cyclohydrolase N-terminal" evidence="3">
    <location>
        <begin position="204"/>
        <end position="268"/>
    </location>
</feature>
<protein>
    <recommendedName>
        <fullName evidence="6">GTP cyclohydrolase II</fullName>
    </recommendedName>
</protein>
<sequence>PFWPQATSGHAPHLRRRHRPCISAPPQAPGDLCRPPHGIRARSPQWPPRARPASPCTCGRGRAARGRAGPATRRGAGRRAAAGSCWRLPAAQVRCRRRRALTRLPGRATSRPLPAPRPAATTGRACTRIDLERGLYAGSYGWDNAAYWAISEHKAGIDLTEWYKTRTDAEFYLPEFKDLVDDPETQKDWGNIATFDPMGMYSHPPTIAACQARLDITELKDLPVDGEVVLDSKEIVTNKCAVYYAWNLPFLSSKLDMGEQDLRNALYKYSKDERLLDPKVRTYIPAVGGCTIYTFGDARKLRDPKTEVVVRVHDECIGSDVFGSDICSCRPYLIFALRQAVECAQRGGVGVVVYFRKEGRSLGEVIKFRVYNARINQDGGDRSDTYFHHTESIAGIRDARFQIMMPDVLNWMGIRRIDWLCSMSNEKYEAITGAGITVMQRVDLPDDYIKESMKVELDAKIASGYHWGDRGTTGAAGLEQLVEVRRQCVKLYELGKRGSLNFFTVDESKLPVAVAATEEVIRRRYPTLQVPPHSRLRHFPDGRLQGLLASWKCDRVEKARRLVDLITVSALTDAGAGASWQYLAAGGEVYKASEGLAMASLDMFLDGALSSDPAMKCRANSQALKSLSEEAVARAFQVSRANPLIGVAGRTRVLQGLGEALEAHPDFFGAEVPRPGHIVDYLLERSTGSQVALEHLWRVCSEGLRGVWPVQPNGVARGDVWTHSGLQVAGRPGGDVVPFHKLTQWLVYSLIDALQVSLGLEVTGAEQLTCLPEYRNGGLLLDAGVIALKDPAWQSQQVNVSTELVVEWRALTVALVDRLAEDCCGGSWASLRSSCPWPASWRAARGRRAARWRGRSGRTAPRRSPSGWTAPSSERARGGTVLPGPPRFPTRSRRDRNQDGRPRQLSFGGPLRRHGGVQLGGAPSSSCRMVSLRLAPSSREARHEHR</sequence>
<dbReference type="Proteomes" id="UP001189429">
    <property type="component" value="Unassembled WGS sequence"/>
</dbReference>
<evidence type="ECO:0000313" key="4">
    <source>
        <dbReference type="EMBL" id="CAK0819763.1"/>
    </source>
</evidence>
<dbReference type="InterPro" id="IPR032677">
    <property type="entry name" value="GTP_cyclohydro_II"/>
</dbReference>
<dbReference type="Pfam" id="PF12471">
    <property type="entry name" value="GTP_CH_N"/>
    <property type="match status" value="1"/>
</dbReference>
<proteinExistence type="predicted"/>
<dbReference type="EMBL" id="CAUYUJ010007167">
    <property type="protein sequence ID" value="CAK0819763.1"/>
    <property type="molecule type" value="Genomic_DNA"/>
</dbReference>
<comment type="caution">
    <text evidence="4">The sequence shown here is derived from an EMBL/GenBank/DDBJ whole genome shotgun (WGS) entry which is preliminary data.</text>
</comment>
<evidence type="ECO:0000259" key="3">
    <source>
        <dbReference type="Pfam" id="PF12471"/>
    </source>
</evidence>
<dbReference type="PANTHER" id="PTHR31687:SF3">
    <property type="entry name" value="PROTEIN URG3"/>
    <property type="match status" value="1"/>
</dbReference>
<feature type="region of interest" description="Disordered" evidence="1">
    <location>
        <begin position="848"/>
        <end position="925"/>
    </location>
</feature>
<evidence type="ECO:0008006" key="6">
    <source>
        <dbReference type="Google" id="ProtNLM"/>
    </source>
</evidence>
<dbReference type="InterPro" id="IPR022163">
    <property type="entry name" value="GTP_CH_N"/>
</dbReference>
<accession>A0ABN9RKT5</accession>
<organism evidence="4 5">
    <name type="scientific">Prorocentrum cordatum</name>
    <dbReference type="NCBI Taxonomy" id="2364126"/>
    <lineage>
        <taxon>Eukaryota</taxon>
        <taxon>Sar</taxon>
        <taxon>Alveolata</taxon>
        <taxon>Dinophyceae</taxon>
        <taxon>Prorocentrales</taxon>
        <taxon>Prorocentraceae</taxon>
        <taxon>Prorocentrum</taxon>
    </lineage>
</organism>
<feature type="non-terminal residue" evidence="4">
    <location>
        <position position="1"/>
    </location>
</feature>
<dbReference type="InterPro" id="IPR012469">
    <property type="entry name" value="DUF1688"/>
</dbReference>
<name>A0ABN9RKT5_9DINO</name>
<dbReference type="SUPFAM" id="SSF142695">
    <property type="entry name" value="RibA-like"/>
    <property type="match status" value="1"/>
</dbReference>